<keyword evidence="1" id="KW-1133">Transmembrane helix</keyword>
<evidence type="ECO:0008006" key="4">
    <source>
        <dbReference type="Google" id="ProtNLM"/>
    </source>
</evidence>
<dbReference type="EMBL" id="CP061081">
    <property type="protein sequence ID" value="QNT04666.1"/>
    <property type="molecule type" value="Genomic_DNA"/>
</dbReference>
<evidence type="ECO:0000256" key="1">
    <source>
        <dbReference type="SAM" id="Phobius"/>
    </source>
</evidence>
<evidence type="ECO:0000313" key="2">
    <source>
        <dbReference type="EMBL" id="QNT04666.1"/>
    </source>
</evidence>
<dbReference type="RefSeq" id="WP_111607642.1">
    <property type="nucleotide sequence ID" value="NZ_BMLJ01000012.1"/>
</dbReference>
<organism evidence="2 3">
    <name type="scientific">Marinomonas arctica</name>
    <dbReference type="NCBI Taxonomy" id="383750"/>
    <lineage>
        <taxon>Bacteria</taxon>
        <taxon>Pseudomonadati</taxon>
        <taxon>Pseudomonadota</taxon>
        <taxon>Gammaproteobacteria</taxon>
        <taxon>Oceanospirillales</taxon>
        <taxon>Oceanospirillaceae</taxon>
        <taxon>Marinomonas</taxon>
    </lineage>
</organism>
<sequence length="123" mass="13781">MTKSFYVTWLTSPTAQAVGFLLGALIISVSTLTPAEFLPPAPGSDKIHHLLGFGGWTLLCAFGPIRRFAYMALSIVLWGGMIELIQPYINRHGEWFDFYANSSGVIFIVFSKLLLERFFKHPI</sequence>
<keyword evidence="1" id="KW-0472">Membrane</keyword>
<keyword evidence="1" id="KW-0812">Transmembrane</keyword>
<reference evidence="2 3" key="1">
    <citation type="submission" date="2020-09" db="EMBL/GenBank/DDBJ databases">
        <title>Complete genome sequence of an Arctic sea ice bacterium Marinomonas arctica BSI20414.</title>
        <authorList>
            <person name="Liao L."/>
            <person name="Chen B."/>
        </authorList>
    </citation>
    <scope>NUCLEOTIDE SEQUENCE [LARGE SCALE GENOMIC DNA]</scope>
    <source>
        <strain evidence="2 3">BSI20414</strain>
    </source>
</reference>
<feature type="transmembrane region" description="Helical" evidence="1">
    <location>
        <begin position="70"/>
        <end position="89"/>
    </location>
</feature>
<name>A0A7H1J2F0_9GAMM</name>
<feature type="transmembrane region" description="Helical" evidence="1">
    <location>
        <begin position="47"/>
        <end position="65"/>
    </location>
</feature>
<dbReference type="KEGG" id="mard:IBG28_13195"/>
<keyword evidence="3" id="KW-1185">Reference proteome</keyword>
<gene>
    <name evidence="2" type="ORF">IBG28_13195</name>
</gene>
<evidence type="ECO:0000313" key="3">
    <source>
        <dbReference type="Proteomes" id="UP000516370"/>
    </source>
</evidence>
<accession>A0A7H1J2F0</accession>
<dbReference type="OrthoDB" id="582407at2"/>
<dbReference type="Proteomes" id="UP000516370">
    <property type="component" value="Chromosome"/>
</dbReference>
<dbReference type="AlphaFoldDB" id="A0A7H1J2F0"/>
<protein>
    <recommendedName>
        <fullName evidence="4">VanZ family protein</fullName>
    </recommendedName>
</protein>
<proteinExistence type="predicted"/>
<feature type="transmembrane region" description="Helical" evidence="1">
    <location>
        <begin position="7"/>
        <end position="27"/>
    </location>
</feature>